<dbReference type="HOGENOM" id="CLU_140546_0_0_1"/>
<keyword evidence="6" id="KW-0418">Kinase</keyword>
<dbReference type="GO" id="GO:0030295">
    <property type="term" value="F:protein kinase activator activity"/>
    <property type="evidence" value="ECO:0007669"/>
    <property type="project" value="UniProtKB-ARBA"/>
</dbReference>
<dbReference type="InterPro" id="IPR036858">
    <property type="entry name" value="Cyclin-dep_kinase_reg-sub_sf"/>
</dbReference>
<evidence type="ECO:0000256" key="4">
    <source>
        <dbReference type="ARBA" id="ARBA00068939"/>
    </source>
</evidence>
<dbReference type="GeneID" id="27350915"/>
<dbReference type="VEuPathDB" id="FungiDB:PV07_11721"/>
<dbReference type="GO" id="GO:0016538">
    <property type="term" value="F:cyclin-dependent protein serine/threonine kinase regulator activity"/>
    <property type="evidence" value="ECO:0007669"/>
    <property type="project" value="InterPro"/>
</dbReference>
<sequence length="114" mass="13599">MADIDMSRRNKKPRLLLESERARLEEFIDSIGYSARYSDSEFEYRHVQLPKAMLKVIPRDYFDDSKGTLKLLWEEEWRGLGITQSLGWEHYEVHEPEPHILLFKRPIGYQPPAH</sequence>
<dbReference type="InterPro" id="IPR000789">
    <property type="entry name" value="Cyclin-dep_kinase_reg-sub"/>
</dbReference>
<dbReference type="Proteomes" id="UP000054466">
    <property type="component" value="Unassembled WGS sequence"/>
</dbReference>
<evidence type="ECO:0000256" key="1">
    <source>
        <dbReference type="ARBA" id="ARBA00007782"/>
    </source>
</evidence>
<dbReference type="SUPFAM" id="SSF55637">
    <property type="entry name" value="Cell cycle regulatory proteins"/>
    <property type="match status" value="1"/>
</dbReference>
<gene>
    <name evidence="6" type="ORF">PV07_11721</name>
</gene>
<dbReference type="GO" id="GO:0016301">
    <property type="term" value="F:kinase activity"/>
    <property type="evidence" value="ECO:0007669"/>
    <property type="project" value="UniProtKB-KW"/>
</dbReference>
<dbReference type="AlphaFoldDB" id="A0A0D2BZ04"/>
<evidence type="ECO:0000313" key="7">
    <source>
        <dbReference type="Proteomes" id="UP000054466"/>
    </source>
</evidence>
<dbReference type="Gene3D" id="3.30.170.10">
    <property type="entry name" value="Cyclin-dependent kinase, regulatory subunit"/>
    <property type="match status" value="1"/>
</dbReference>
<dbReference type="OrthoDB" id="440676at2759"/>
<dbReference type="GO" id="GO:0000307">
    <property type="term" value="C:cyclin-dependent protein kinase holoenzyme complex"/>
    <property type="evidence" value="ECO:0007669"/>
    <property type="project" value="UniProtKB-ARBA"/>
</dbReference>
<dbReference type="EMBL" id="KN847046">
    <property type="protein sequence ID" value="KIW23530.1"/>
    <property type="molecule type" value="Genomic_DNA"/>
</dbReference>
<protein>
    <recommendedName>
        <fullName evidence="4 5">Cyclin-dependent kinases regulatory subunit</fullName>
    </recommendedName>
</protein>
<comment type="similarity">
    <text evidence="1 5">Belongs to the CKS family.</text>
</comment>
<dbReference type="Pfam" id="PF01111">
    <property type="entry name" value="CKS"/>
    <property type="match status" value="1"/>
</dbReference>
<evidence type="ECO:0000256" key="3">
    <source>
        <dbReference type="ARBA" id="ARBA00023306"/>
    </source>
</evidence>
<evidence type="ECO:0000313" key="6">
    <source>
        <dbReference type="EMBL" id="KIW23530.1"/>
    </source>
</evidence>
<accession>A0A0D2BZ04</accession>
<dbReference type="PROSITE" id="PS00945">
    <property type="entry name" value="CKS_2"/>
    <property type="match status" value="1"/>
</dbReference>
<dbReference type="GO" id="GO:0051301">
    <property type="term" value="P:cell division"/>
    <property type="evidence" value="ECO:0007669"/>
    <property type="project" value="UniProtKB-UniRule"/>
</dbReference>
<dbReference type="SMART" id="SM01084">
    <property type="entry name" value="CKS"/>
    <property type="match status" value="1"/>
</dbReference>
<proteinExistence type="inferred from homology"/>
<dbReference type="FunFam" id="3.30.170.10:FF:000002">
    <property type="entry name" value="Cyclin-dependent kinases regulatory subunit"/>
    <property type="match status" value="1"/>
</dbReference>
<dbReference type="PANTHER" id="PTHR23415">
    <property type="entry name" value="CYCLIN-DEPENDENT KINASES REGULATORY SUBUNIT/60S RIBOSOME SUBUNIT BIOGENESIS PROTEIN NIP7"/>
    <property type="match status" value="1"/>
</dbReference>
<keyword evidence="6" id="KW-0808">Transferase</keyword>
<reference evidence="6 7" key="1">
    <citation type="submission" date="2015-01" db="EMBL/GenBank/DDBJ databases">
        <title>The Genome Sequence of Cladophialophora immunda CBS83496.</title>
        <authorList>
            <consortium name="The Broad Institute Genomics Platform"/>
            <person name="Cuomo C."/>
            <person name="de Hoog S."/>
            <person name="Gorbushina A."/>
            <person name="Stielow B."/>
            <person name="Teixiera M."/>
            <person name="Abouelleil A."/>
            <person name="Chapman S.B."/>
            <person name="Priest M."/>
            <person name="Young S.K."/>
            <person name="Wortman J."/>
            <person name="Nusbaum C."/>
            <person name="Birren B."/>
        </authorList>
    </citation>
    <scope>NUCLEOTIDE SEQUENCE [LARGE SCALE GENOMIC DNA]</scope>
    <source>
        <strain evidence="6 7">CBS 83496</strain>
    </source>
</reference>
<keyword evidence="7" id="KW-1185">Reference proteome</keyword>
<keyword evidence="3 5" id="KW-0131">Cell cycle</keyword>
<evidence type="ECO:0000256" key="2">
    <source>
        <dbReference type="ARBA" id="ARBA00022618"/>
    </source>
</evidence>
<dbReference type="PRINTS" id="PR00296">
    <property type="entry name" value="CYCLINKINASE"/>
</dbReference>
<evidence type="ECO:0000256" key="5">
    <source>
        <dbReference type="RuleBase" id="RU311113"/>
    </source>
</evidence>
<dbReference type="STRING" id="569365.A0A0D2BZ04"/>
<comment type="function">
    <text evidence="5">Binds to the catalytic subunit of the cyclin dependent kinases and is essential for their biological function.</text>
</comment>
<organism evidence="6 7">
    <name type="scientific">Cladophialophora immunda</name>
    <dbReference type="NCBI Taxonomy" id="569365"/>
    <lineage>
        <taxon>Eukaryota</taxon>
        <taxon>Fungi</taxon>
        <taxon>Dikarya</taxon>
        <taxon>Ascomycota</taxon>
        <taxon>Pezizomycotina</taxon>
        <taxon>Eurotiomycetes</taxon>
        <taxon>Chaetothyriomycetidae</taxon>
        <taxon>Chaetothyriales</taxon>
        <taxon>Herpotrichiellaceae</taxon>
        <taxon>Cladophialophora</taxon>
    </lineage>
</organism>
<dbReference type="RefSeq" id="XP_016243746.1">
    <property type="nucleotide sequence ID" value="XM_016399184.1"/>
</dbReference>
<keyword evidence="2 5" id="KW-0132">Cell division</keyword>
<name>A0A0D2BZ04_9EURO</name>